<organism evidence="1 2">
    <name type="scientific">Micromonospora inositola</name>
    <dbReference type="NCBI Taxonomy" id="47865"/>
    <lineage>
        <taxon>Bacteria</taxon>
        <taxon>Bacillati</taxon>
        <taxon>Actinomycetota</taxon>
        <taxon>Actinomycetes</taxon>
        <taxon>Micromonosporales</taxon>
        <taxon>Micromonosporaceae</taxon>
        <taxon>Micromonospora</taxon>
    </lineage>
</organism>
<proteinExistence type="predicted"/>
<keyword evidence="2" id="KW-1185">Reference proteome</keyword>
<dbReference type="RefSeq" id="WP_157746317.1">
    <property type="nucleotide sequence ID" value="NZ_LT607754.1"/>
</dbReference>
<name>A0A1C5I0K1_9ACTN</name>
<gene>
    <name evidence="1" type="ORF">GA0070613_2088</name>
</gene>
<dbReference type="AlphaFoldDB" id="A0A1C5I0K1"/>
<evidence type="ECO:0000313" key="2">
    <source>
        <dbReference type="Proteomes" id="UP000198221"/>
    </source>
</evidence>
<evidence type="ECO:0000313" key="1">
    <source>
        <dbReference type="EMBL" id="SCG51778.1"/>
    </source>
</evidence>
<accession>A0A1C5I0K1</accession>
<dbReference type="Proteomes" id="UP000198221">
    <property type="component" value="Chromosome I"/>
</dbReference>
<protein>
    <submittedName>
        <fullName evidence="1">Uncharacterized protein</fullName>
    </submittedName>
</protein>
<dbReference type="EMBL" id="LT607754">
    <property type="protein sequence ID" value="SCG51778.1"/>
    <property type="molecule type" value="Genomic_DNA"/>
</dbReference>
<sequence>MCAGPSVLFGSSFPVRDPIRDASWDRTLARRPEGAPKCADVTPVPPNLIDQNWLWVEFGGELLDAAMADVYKLEPVAGTGPPWIYVWAPGADL</sequence>
<dbReference type="OrthoDB" id="3392318at2"/>
<reference evidence="2" key="1">
    <citation type="submission" date="2016-06" db="EMBL/GenBank/DDBJ databases">
        <authorList>
            <person name="Varghese N."/>
            <person name="Submissions Spin"/>
        </authorList>
    </citation>
    <scope>NUCLEOTIDE SEQUENCE [LARGE SCALE GENOMIC DNA]</scope>
    <source>
        <strain evidence="2">DSM 43819</strain>
    </source>
</reference>